<dbReference type="PANTHER" id="PTHR23160:SF19">
    <property type="entry name" value="MYOSIN HEAVY CHAIN-RELATED PROTEIN"/>
    <property type="match status" value="1"/>
</dbReference>
<keyword evidence="4" id="KW-1185">Reference proteome</keyword>
<dbReference type="PANTHER" id="PTHR23160">
    <property type="entry name" value="SYNAPTONEMAL COMPLEX PROTEIN-RELATED"/>
    <property type="match status" value="1"/>
</dbReference>
<accession>A0AAE1W8N6</accession>
<dbReference type="AlphaFoldDB" id="A0AAE1W8N6"/>
<reference evidence="3" key="1">
    <citation type="submission" date="2020-06" db="EMBL/GenBank/DDBJ databases">
        <authorList>
            <person name="Li T."/>
            <person name="Hu X."/>
            <person name="Zhang T."/>
            <person name="Song X."/>
            <person name="Zhang H."/>
            <person name="Dai N."/>
            <person name="Sheng W."/>
            <person name="Hou X."/>
            <person name="Wei L."/>
        </authorList>
    </citation>
    <scope>NUCLEOTIDE SEQUENCE</scope>
    <source>
        <strain evidence="3">K16</strain>
        <tissue evidence="3">Leaf</tissue>
    </source>
</reference>
<proteinExistence type="predicted"/>
<dbReference type="Proteomes" id="UP001289374">
    <property type="component" value="Unassembled WGS sequence"/>
</dbReference>
<organism evidence="3 4">
    <name type="scientific">Sesamum angolense</name>
    <dbReference type="NCBI Taxonomy" id="2727404"/>
    <lineage>
        <taxon>Eukaryota</taxon>
        <taxon>Viridiplantae</taxon>
        <taxon>Streptophyta</taxon>
        <taxon>Embryophyta</taxon>
        <taxon>Tracheophyta</taxon>
        <taxon>Spermatophyta</taxon>
        <taxon>Magnoliopsida</taxon>
        <taxon>eudicotyledons</taxon>
        <taxon>Gunneridae</taxon>
        <taxon>Pentapetalae</taxon>
        <taxon>asterids</taxon>
        <taxon>lamiids</taxon>
        <taxon>Lamiales</taxon>
        <taxon>Pedaliaceae</taxon>
        <taxon>Sesamum</taxon>
    </lineage>
</organism>
<evidence type="ECO:0000313" key="3">
    <source>
        <dbReference type="EMBL" id="KAK4388649.1"/>
    </source>
</evidence>
<evidence type="ECO:0000256" key="1">
    <source>
        <dbReference type="ARBA" id="ARBA00023054"/>
    </source>
</evidence>
<protein>
    <submittedName>
        <fullName evidence="3">Uncharacterized protein</fullName>
    </submittedName>
</protein>
<dbReference type="EMBL" id="JACGWL010000013">
    <property type="protein sequence ID" value="KAK4388649.1"/>
    <property type="molecule type" value="Genomic_DNA"/>
</dbReference>
<evidence type="ECO:0000313" key="4">
    <source>
        <dbReference type="Proteomes" id="UP001289374"/>
    </source>
</evidence>
<keyword evidence="1 2" id="KW-0175">Coiled coil</keyword>
<sequence>MQKSEAEKLKVAEAKLEKQTMDWLVAQEELKKLAEETSNHIGKANETLEEFGRVKKLLSDVRSELVSSQKALASSRQKMEGQVQLLERQLTELEEQRRSVMSYMKSLRDAEVEVESERVKLRVAEARNKELERDLSMEKELIGELQNELEKEKLSLEEAIQEILALQKEIDDKSAAFEQTQTLLKAKESELVEARLEIQQLRSGHASLQLVLEEKNLELSDAKKMLEEVNQEIAELKGILFSREDELHQAMSMLKEKDERAQTMQHELSNAKSRFAEAETVVEKIVDLTKEVVLSFNEEGCSALSPLDQNNVRWLPPLLYGPADGFKWQKKQLEAELEFTRQSLRAKELEILAAEKALIIKDEELKMVLQKLDAREKEITELKREMMRDKDDLRQLNALAQERIGEESVGDLAIEKLQLEAAQLEVEAATSALQKITEMSRELLNKAGLTIEADYDTSLFEQNGSEARINAISDNECSGEVKSELSRLLTLTERLVKEAGIVGDTSQ</sequence>
<name>A0AAE1W8N6_9LAMI</name>
<feature type="coiled-coil region" evidence="2">
    <location>
        <begin position="330"/>
        <end position="439"/>
    </location>
</feature>
<gene>
    <name evidence="3" type="ORF">Sango_2201900</name>
</gene>
<reference evidence="3" key="2">
    <citation type="journal article" date="2024" name="Plant">
        <title>Genomic evolution and insights into agronomic trait innovations of Sesamum species.</title>
        <authorList>
            <person name="Miao H."/>
            <person name="Wang L."/>
            <person name="Qu L."/>
            <person name="Liu H."/>
            <person name="Sun Y."/>
            <person name="Le M."/>
            <person name="Wang Q."/>
            <person name="Wei S."/>
            <person name="Zheng Y."/>
            <person name="Lin W."/>
            <person name="Duan Y."/>
            <person name="Cao H."/>
            <person name="Xiong S."/>
            <person name="Wang X."/>
            <person name="Wei L."/>
            <person name="Li C."/>
            <person name="Ma Q."/>
            <person name="Ju M."/>
            <person name="Zhao R."/>
            <person name="Li G."/>
            <person name="Mu C."/>
            <person name="Tian Q."/>
            <person name="Mei H."/>
            <person name="Zhang T."/>
            <person name="Gao T."/>
            <person name="Zhang H."/>
        </authorList>
    </citation>
    <scope>NUCLEOTIDE SEQUENCE</scope>
    <source>
        <strain evidence="3">K16</strain>
    </source>
</reference>
<comment type="caution">
    <text evidence="3">The sequence shown here is derived from an EMBL/GenBank/DDBJ whole genome shotgun (WGS) entry which is preliminary data.</text>
</comment>
<dbReference type="GO" id="GO:0007131">
    <property type="term" value="P:reciprocal meiotic recombination"/>
    <property type="evidence" value="ECO:0007669"/>
    <property type="project" value="TreeGrafter"/>
</dbReference>
<evidence type="ECO:0000256" key="2">
    <source>
        <dbReference type="SAM" id="Coils"/>
    </source>
</evidence>
<feature type="coiled-coil region" evidence="2">
    <location>
        <begin position="76"/>
        <end position="281"/>
    </location>
</feature>